<protein>
    <submittedName>
        <fullName evidence="1">Uncharacterized protein</fullName>
    </submittedName>
</protein>
<name>A0A1V1P1S1_9BACT</name>
<dbReference type="AlphaFoldDB" id="A0A1V1P1S1"/>
<proteinExistence type="predicted"/>
<dbReference type="Proteomes" id="UP000189670">
    <property type="component" value="Unassembled WGS sequence"/>
</dbReference>
<reference evidence="2" key="1">
    <citation type="submission" date="2012-11" db="EMBL/GenBank/DDBJ databases">
        <authorList>
            <person name="Lucero-Rivera Y.E."/>
            <person name="Tovar-Ramirez D."/>
        </authorList>
    </citation>
    <scope>NUCLEOTIDE SEQUENCE [LARGE SCALE GENOMIC DNA]</scope>
    <source>
        <strain evidence="2">Araruama</strain>
    </source>
</reference>
<organism evidence="1 2">
    <name type="scientific">Candidatus Magnetoglobus multicellularis str. Araruama</name>
    <dbReference type="NCBI Taxonomy" id="890399"/>
    <lineage>
        <taxon>Bacteria</taxon>
        <taxon>Pseudomonadati</taxon>
        <taxon>Thermodesulfobacteriota</taxon>
        <taxon>Desulfobacteria</taxon>
        <taxon>Desulfobacterales</taxon>
        <taxon>Desulfobacteraceae</taxon>
        <taxon>Candidatus Magnetoglobus</taxon>
    </lineage>
</organism>
<evidence type="ECO:0000313" key="2">
    <source>
        <dbReference type="Proteomes" id="UP000189670"/>
    </source>
</evidence>
<evidence type="ECO:0000313" key="1">
    <source>
        <dbReference type="EMBL" id="ETR68817.1"/>
    </source>
</evidence>
<gene>
    <name evidence="1" type="ORF">OMM_10142</name>
</gene>
<dbReference type="EMBL" id="ATBP01000824">
    <property type="protein sequence ID" value="ETR68817.1"/>
    <property type="molecule type" value="Genomic_DNA"/>
</dbReference>
<feature type="non-terminal residue" evidence="1">
    <location>
        <position position="1"/>
    </location>
</feature>
<sequence>RLEMQIRASIHKTNCTLEKSNNPFAIVTMVHWRAIKTAKNKTQRVNEKLSLIKHLYKKGFSRQDIINLLRFIDWIMDIPNDLEPLFNQKIEKYEKETKMYYITQTG</sequence>
<comment type="caution">
    <text evidence="1">The sequence shown here is derived from an EMBL/GenBank/DDBJ whole genome shotgun (WGS) entry which is preliminary data.</text>
</comment>
<accession>A0A1V1P1S1</accession>